<feature type="transmembrane region" description="Helical" evidence="5">
    <location>
        <begin position="270"/>
        <end position="289"/>
    </location>
</feature>
<dbReference type="RefSeq" id="WP_254159793.1">
    <property type="nucleotide sequence ID" value="NZ_CP100355.1"/>
</dbReference>
<feature type="transmembrane region" description="Helical" evidence="5">
    <location>
        <begin position="131"/>
        <end position="150"/>
    </location>
</feature>
<gene>
    <name evidence="7" type="ORF">NGM29_07280</name>
</gene>
<evidence type="ECO:0000313" key="8">
    <source>
        <dbReference type="Proteomes" id="UP001056855"/>
    </source>
</evidence>
<keyword evidence="2 5" id="KW-0812">Transmembrane</keyword>
<sequence>MSSQSTSSLDRLSAAMDRFSVALQRRFEIDLRALAAFRIALGLLIILDLLNRTRDFHDFHTDAGILPVKALYSDYSDVYSLHALSGEAWVQALLFLIAGAFALAMVLGYRTRFVTIVSWLLLMSLHIRNPMVLNGGDALLRLLVFWGIFLPLGERWSIDARGVDRPRSTVASEATMAVLLQVFLMYATNAIHKYRSDTWMDGEAVLYIFQADHLTILLGNVLADQFMLLRVFTYAWLVCIFASPLLLILTGYPRAALATAFAGMHVGMFLTLRIDLFPLISLAGLVLFYPPVVWDKVADLADRFGVASPMRTRLEWLQRTTSELPSPSVSSPSIPKVVTLGRGVFISVVPAVFLFLILFSNAAAVDYTEVPEPGEEILDTTKTDQSWRMFAPEPTSNARWLVAPGELENGSEVDALNGGEVTWDKPPSVERTYESSRWRKYLLNMRYASNENHRSYSANYLCERWNAEHETELETVTIYGLTDLAEPYDDEQDIARFKLIEYDCSGDFVQESA</sequence>
<dbReference type="PANTHER" id="PTHR39535:SF2">
    <property type="entry name" value="HTTM DOMAIN-CONTAINING PROTEIN"/>
    <property type="match status" value="1"/>
</dbReference>
<keyword evidence="4 5" id="KW-0472">Membrane</keyword>
<keyword evidence="8" id="KW-1185">Reference proteome</keyword>
<dbReference type="PANTHER" id="PTHR39535">
    <property type="entry name" value="SPORULATION-DELAYING PROTEIN SDPB"/>
    <property type="match status" value="1"/>
</dbReference>
<name>A0A9E7SXG7_9EURY</name>
<evidence type="ECO:0000256" key="3">
    <source>
        <dbReference type="ARBA" id="ARBA00022989"/>
    </source>
</evidence>
<dbReference type="GeneID" id="73289836"/>
<accession>A0A9E7SXG7</accession>
<feature type="domain" description="HTTM-like" evidence="6">
    <location>
        <begin position="26"/>
        <end position="293"/>
    </location>
</feature>
<evidence type="ECO:0000256" key="1">
    <source>
        <dbReference type="ARBA" id="ARBA00004127"/>
    </source>
</evidence>
<protein>
    <submittedName>
        <fullName evidence="7">HTTM domain-containing protein</fullName>
    </submittedName>
</protein>
<dbReference type="EMBL" id="CP100355">
    <property type="protein sequence ID" value="UTF55046.1"/>
    <property type="molecule type" value="Genomic_DNA"/>
</dbReference>
<dbReference type="Pfam" id="PF05090">
    <property type="entry name" value="HTTM"/>
    <property type="match status" value="1"/>
</dbReference>
<feature type="transmembrane region" description="Helical" evidence="5">
    <location>
        <begin position="88"/>
        <end position="110"/>
    </location>
</feature>
<evidence type="ECO:0000256" key="4">
    <source>
        <dbReference type="ARBA" id="ARBA00023136"/>
    </source>
</evidence>
<feature type="transmembrane region" description="Helical" evidence="5">
    <location>
        <begin position="33"/>
        <end position="50"/>
    </location>
</feature>
<dbReference type="GO" id="GO:0012505">
    <property type="term" value="C:endomembrane system"/>
    <property type="evidence" value="ECO:0007669"/>
    <property type="project" value="UniProtKB-SubCell"/>
</dbReference>
<dbReference type="InterPro" id="IPR053934">
    <property type="entry name" value="HTTM_dom"/>
</dbReference>
<reference evidence="7" key="1">
    <citation type="submission" date="2022-06" db="EMBL/GenBank/DDBJ databases">
        <title>Diverse halophilic archaea isolated from saline environments.</title>
        <authorList>
            <person name="Cui H.-L."/>
        </authorList>
    </citation>
    <scope>NUCLEOTIDE SEQUENCE</scope>
    <source>
        <strain evidence="7">WLHS1</strain>
    </source>
</reference>
<dbReference type="AlphaFoldDB" id="A0A9E7SXG7"/>
<dbReference type="InterPro" id="IPR011020">
    <property type="entry name" value="HTTM-like"/>
</dbReference>
<evidence type="ECO:0000259" key="6">
    <source>
        <dbReference type="SMART" id="SM00752"/>
    </source>
</evidence>
<keyword evidence="3 5" id="KW-1133">Transmembrane helix</keyword>
<evidence type="ECO:0000256" key="2">
    <source>
        <dbReference type="ARBA" id="ARBA00022692"/>
    </source>
</evidence>
<feature type="transmembrane region" description="Helical" evidence="5">
    <location>
        <begin position="170"/>
        <end position="192"/>
    </location>
</feature>
<proteinExistence type="predicted"/>
<dbReference type="Proteomes" id="UP001056855">
    <property type="component" value="Chromosome"/>
</dbReference>
<dbReference type="SMART" id="SM00752">
    <property type="entry name" value="HTTM"/>
    <property type="match status" value="1"/>
</dbReference>
<evidence type="ECO:0000256" key="5">
    <source>
        <dbReference type="SAM" id="Phobius"/>
    </source>
</evidence>
<dbReference type="InterPro" id="IPR052964">
    <property type="entry name" value="Sporulation_signal_mat"/>
</dbReference>
<feature type="transmembrane region" description="Helical" evidence="5">
    <location>
        <begin position="229"/>
        <end position="249"/>
    </location>
</feature>
<evidence type="ECO:0000313" key="7">
    <source>
        <dbReference type="EMBL" id="UTF55046.1"/>
    </source>
</evidence>
<dbReference type="KEGG" id="sawl:NGM29_07280"/>
<organism evidence="7 8">
    <name type="scientific">Natronosalvus rutilus</name>
    <dbReference type="NCBI Taxonomy" id="2953753"/>
    <lineage>
        <taxon>Archaea</taxon>
        <taxon>Methanobacteriati</taxon>
        <taxon>Methanobacteriota</taxon>
        <taxon>Stenosarchaea group</taxon>
        <taxon>Halobacteria</taxon>
        <taxon>Halobacteriales</taxon>
        <taxon>Natrialbaceae</taxon>
        <taxon>Natronosalvus</taxon>
    </lineage>
</organism>
<feature type="transmembrane region" description="Helical" evidence="5">
    <location>
        <begin position="340"/>
        <end position="359"/>
    </location>
</feature>
<comment type="subcellular location">
    <subcellularLocation>
        <location evidence="1">Endomembrane system</location>
        <topology evidence="1">Multi-pass membrane protein</topology>
    </subcellularLocation>
</comment>